<evidence type="ECO:0000256" key="5">
    <source>
        <dbReference type="ARBA" id="ARBA00022723"/>
    </source>
</evidence>
<name>A0ABM1T5V9_LIMPO</name>
<feature type="compositionally biased region" description="Low complexity" evidence="16">
    <location>
        <begin position="9"/>
        <end position="22"/>
    </location>
</feature>
<comment type="subcellular location">
    <subcellularLocation>
        <location evidence="1 14">Nucleus</location>
    </subcellularLocation>
</comment>
<dbReference type="InterPro" id="IPR036060">
    <property type="entry name" value="Znf_C2H2C_sf"/>
</dbReference>
<feature type="compositionally biased region" description="Basic and acidic residues" evidence="16">
    <location>
        <begin position="37"/>
        <end position="47"/>
    </location>
</feature>
<keyword evidence="9" id="KW-0007">Acetylation</keyword>
<dbReference type="PROSITE" id="PS51726">
    <property type="entry name" value="MYST_HAT"/>
    <property type="match status" value="1"/>
</dbReference>
<keyword evidence="15" id="KW-0175">Coiled coil</keyword>
<evidence type="ECO:0000256" key="2">
    <source>
        <dbReference type="ARBA" id="ARBA00010107"/>
    </source>
</evidence>
<evidence type="ECO:0000256" key="8">
    <source>
        <dbReference type="ARBA" id="ARBA00022853"/>
    </source>
</evidence>
<dbReference type="RefSeq" id="XP_022251265.1">
    <property type="nucleotide sequence ID" value="XM_022395557.1"/>
</dbReference>
<evidence type="ECO:0000313" key="20">
    <source>
        <dbReference type="RefSeq" id="XP_022251265.1"/>
    </source>
</evidence>
<dbReference type="Proteomes" id="UP000694941">
    <property type="component" value="Unplaced"/>
</dbReference>
<protein>
    <recommendedName>
        <fullName evidence="3 14">Histone acetyltransferase</fullName>
        <ecNumber evidence="3 14">2.3.1.48</ecNumber>
    </recommendedName>
</protein>
<dbReference type="Pfam" id="PF01530">
    <property type="entry name" value="zf-C2HC"/>
    <property type="match status" value="1"/>
</dbReference>
<proteinExistence type="inferred from homology"/>
<evidence type="ECO:0000259" key="17">
    <source>
        <dbReference type="PROSITE" id="PS50016"/>
    </source>
</evidence>
<evidence type="ECO:0000256" key="14">
    <source>
        <dbReference type="RuleBase" id="RU361211"/>
    </source>
</evidence>
<evidence type="ECO:0000256" key="10">
    <source>
        <dbReference type="ARBA" id="ARBA00023015"/>
    </source>
</evidence>
<keyword evidence="7" id="KW-0862">Zinc</keyword>
<feature type="region of interest" description="Disordered" evidence="16">
    <location>
        <begin position="151"/>
        <end position="231"/>
    </location>
</feature>
<dbReference type="InterPro" id="IPR016181">
    <property type="entry name" value="Acyl_CoA_acyltransferase"/>
</dbReference>
<dbReference type="InterPro" id="IPR002515">
    <property type="entry name" value="Znf_C2H2C"/>
</dbReference>
<keyword evidence="10" id="KW-0805">Transcription regulation</keyword>
<keyword evidence="19" id="KW-1185">Reference proteome</keyword>
<feature type="compositionally biased region" description="Acidic residues" evidence="16">
    <location>
        <begin position="156"/>
        <end position="167"/>
    </location>
</feature>
<evidence type="ECO:0000256" key="1">
    <source>
        <dbReference type="ARBA" id="ARBA00004123"/>
    </source>
</evidence>
<evidence type="ECO:0000256" key="4">
    <source>
        <dbReference type="ARBA" id="ARBA00022679"/>
    </source>
</evidence>
<evidence type="ECO:0000256" key="16">
    <source>
        <dbReference type="SAM" id="MobiDB-lite"/>
    </source>
</evidence>
<keyword evidence="6 13" id="KW-0863">Zinc-finger</keyword>
<dbReference type="CDD" id="cd15489">
    <property type="entry name" value="PHD_SF"/>
    <property type="match status" value="1"/>
</dbReference>
<sequence>MPKRRRVKSTSSENSSEGSVSSADAVQSRRQTRSCRVRPEVLEDGREANSPVKKTKPCEVCKNGGNLSTLLICKKCDCTYHQKCLGANQRIKATGRLGKWVCDECSRHSQKSSVDKNNIDTDVFSAEASSDGEKTSIAVEMTPREVRALRRKQNVDEAESDVESEEVQPERKHLRRKRVRRAAPQEENSDSESGSERSRLPVTRTTRLRSKSQALAKAAARGQGYTSDSGSDVCGIISKKDSKKDLFSPFSSITKLPRATRNKQQRQLNIENEVKIEDEEDEGEPVCPLPGCDSKGHLSGQYPTHCTIAACPTYHNTTPEECEEKCKERSQRRSERMKALEESAVNKFGLRKMGPNADQRDRYNQLMDQRKKLSSLKVNVKKELQVGEGEGGIEEKSCEPNLSGLTPVFDLEMFREAQAKACEEVQEQQRLQRSKRGGIRTIELGRYEMDVWYSSPYPEEYQCLPKLFLCDYCLKYMNSSTILRRHMAKCVWRHPPGDEIYRKGNISVFEVDGDKNKIYCQNLCLLAKLFLDHKTLYFDVEPFLFYIMTEADTEGCHIIGYFSKEKSSFLNYNVSCILTLPPYQRQGYGKMLIDFSYLLTKVEQKVGSPEKPLSDLGLISYRSYWKCILLDYLCHYDGKEISIKDISQETAINAYDIVSTLQALGMLKYWKGRHLVLKKQELLDEYMAKNKKKRGDKGIDPSCLRWRPYTPVK</sequence>
<evidence type="ECO:0000256" key="3">
    <source>
        <dbReference type="ARBA" id="ARBA00013184"/>
    </source>
</evidence>
<feature type="coiled-coil region" evidence="15">
    <location>
        <begin position="356"/>
        <end position="383"/>
    </location>
</feature>
<dbReference type="InterPro" id="IPR019786">
    <property type="entry name" value="Zinc_finger_PHD-type_CS"/>
</dbReference>
<dbReference type="InterPro" id="IPR036388">
    <property type="entry name" value="WH-like_DNA-bd_sf"/>
</dbReference>
<evidence type="ECO:0000256" key="9">
    <source>
        <dbReference type="ARBA" id="ARBA00022990"/>
    </source>
</evidence>
<dbReference type="Gene3D" id="1.10.10.10">
    <property type="entry name" value="Winged helix-like DNA-binding domain superfamily/Winged helix DNA-binding domain"/>
    <property type="match status" value="1"/>
</dbReference>
<dbReference type="InterPro" id="IPR013083">
    <property type="entry name" value="Znf_RING/FYVE/PHD"/>
</dbReference>
<dbReference type="Pfam" id="PF00628">
    <property type="entry name" value="PHD"/>
    <property type="match status" value="1"/>
</dbReference>
<dbReference type="Pfam" id="PF01853">
    <property type="entry name" value="MOZ_SAS"/>
    <property type="match status" value="1"/>
</dbReference>
<dbReference type="PROSITE" id="PS51802">
    <property type="entry name" value="ZF_CCHHC"/>
    <property type="match status" value="1"/>
</dbReference>
<dbReference type="InterPro" id="IPR011011">
    <property type="entry name" value="Znf_FYVE_PHD"/>
</dbReference>
<keyword evidence="12 14" id="KW-0539">Nucleus</keyword>
<evidence type="ECO:0000256" key="13">
    <source>
        <dbReference type="PROSITE-ProRule" id="PRU00146"/>
    </source>
</evidence>
<dbReference type="PROSITE" id="PS01359">
    <property type="entry name" value="ZF_PHD_1"/>
    <property type="match status" value="1"/>
</dbReference>
<feature type="region of interest" description="Disordered" evidence="16">
    <location>
        <begin position="1"/>
        <end position="53"/>
    </location>
</feature>
<organism evidence="19 20">
    <name type="scientific">Limulus polyphemus</name>
    <name type="common">Atlantic horseshoe crab</name>
    <dbReference type="NCBI Taxonomy" id="6850"/>
    <lineage>
        <taxon>Eukaryota</taxon>
        <taxon>Metazoa</taxon>
        <taxon>Ecdysozoa</taxon>
        <taxon>Arthropoda</taxon>
        <taxon>Chelicerata</taxon>
        <taxon>Merostomata</taxon>
        <taxon>Xiphosura</taxon>
        <taxon>Limulidae</taxon>
        <taxon>Limulus</taxon>
    </lineage>
</organism>
<keyword evidence="8" id="KW-0156">Chromatin regulator</keyword>
<dbReference type="SUPFAM" id="SSF55729">
    <property type="entry name" value="Acyl-CoA N-acyltransferases (Nat)"/>
    <property type="match status" value="1"/>
</dbReference>
<dbReference type="InterPro" id="IPR001965">
    <property type="entry name" value="Znf_PHD"/>
</dbReference>
<reference evidence="20" key="1">
    <citation type="submission" date="2025-08" db="UniProtKB">
        <authorList>
            <consortium name="RefSeq"/>
        </authorList>
    </citation>
    <scope>IDENTIFICATION</scope>
    <source>
        <tissue evidence="20">Muscle</tissue>
    </source>
</reference>
<dbReference type="PANTHER" id="PTHR10615">
    <property type="entry name" value="HISTONE ACETYLTRANSFERASE"/>
    <property type="match status" value="1"/>
</dbReference>
<dbReference type="GeneID" id="106467380"/>
<evidence type="ECO:0000313" key="19">
    <source>
        <dbReference type="Proteomes" id="UP000694941"/>
    </source>
</evidence>
<dbReference type="InterPro" id="IPR002717">
    <property type="entry name" value="HAT_MYST-type"/>
</dbReference>
<dbReference type="SUPFAM" id="SSF57903">
    <property type="entry name" value="FYVE/PHD zinc finger"/>
    <property type="match status" value="1"/>
</dbReference>
<dbReference type="Pfam" id="PF17772">
    <property type="entry name" value="zf-MYST"/>
    <property type="match status" value="1"/>
</dbReference>
<dbReference type="Gene3D" id="4.10.320.30">
    <property type="match status" value="1"/>
</dbReference>
<comment type="catalytic activity">
    <reaction evidence="14">
        <text>L-lysyl-[protein] + acetyl-CoA = N(6)-acetyl-L-lysyl-[protein] + CoA + H(+)</text>
        <dbReference type="Rhea" id="RHEA:45948"/>
        <dbReference type="Rhea" id="RHEA-COMP:9752"/>
        <dbReference type="Rhea" id="RHEA-COMP:10731"/>
        <dbReference type="ChEBI" id="CHEBI:15378"/>
        <dbReference type="ChEBI" id="CHEBI:29969"/>
        <dbReference type="ChEBI" id="CHEBI:57287"/>
        <dbReference type="ChEBI" id="CHEBI:57288"/>
        <dbReference type="ChEBI" id="CHEBI:61930"/>
        <dbReference type="EC" id="2.3.1.48"/>
    </reaction>
</comment>
<dbReference type="InterPro" id="IPR050603">
    <property type="entry name" value="MYST_HAT"/>
</dbReference>
<dbReference type="EC" id="2.3.1.48" evidence="3 14"/>
<dbReference type="InterPro" id="IPR019787">
    <property type="entry name" value="Znf_PHD-finger"/>
</dbReference>
<dbReference type="Gene3D" id="3.30.60.60">
    <property type="entry name" value="N-acetyl transferase-like"/>
    <property type="match status" value="1"/>
</dbReference>
<comment type="similarity">
    <text evidence="2 14">Belongs to the MYST (SAS/MOZ) family.</text>
</comment>
<keyword evidence="4" id="KW-0808">Transferase</keyword>
<dbReference type="PANTHER" id="PTHR10615:SF161">
    <property type="entry name" value="HISTONE ACETYLTRANSFERASE KAT7"/>
    <property type="match status" value="1"/>
</dbReference>
<evidence type="ECO:0000256" key="15">
    <source>
        <dbReference type="SAM" id="Coils"/>
    </source>
</evidence>
<dbReference type="InterPro" id="IPR040706">
    <property type="entry name" value="Zf-MYST"/>
</dbReference>
<keyword evidence="11" id="KW-0804">Transcription</keyword>
<evidence type="ECO:0000256" key="11">
    <source>
        <dbReference type="ARBA" id="ARBA00023163"/>
    </source>
</evidence>
<dbReference type="PROSITE" id="PS50016">
    <property type="entry name" value="ZF_PHD_2"/>
    <property type="match status" value="1"/>
</dbReference>
<evidence type="ECO:0000256" key="7">
    <source>
        <dbReference type="ARBA" id="ARBA00022833"/>
    </source>
</evidence>
<evidence type="ECO:0000256" key="12">
    <source>
        <dbReference type="ARBA" id="ARBA00023242"/>
    </source>
</evidence>
<accession>A0ABM1T5V9</accession>
<evidence type="ECO:0000256" key="6">
    <source>
        <dbReference type="ARBA" id="ARBA00022771"/>
    </source>
</evidence>
<dbReference type="SUPFAM" id="SSF103637">
    <property type="entry name" value="CCHHC domain"/>
    <property type="match status" value="1"/>
</dbReference>
<dbReference type="Gene3D" id="3.40.630.30">
    <property type="match status" value="1"/>
</dbReference>
<gene>
    <name evidence="20" type="primary">LOC106467380</name>
</gene>
<feature type="domain" description="PHD-type" evidence="17">
    <location>
        <begin position="55"/>
        <end position="108"/>
    </location>
</feature>
<dbReference type="CDD" id="cd04301">
    <property type="entry name" value="NAT_SF"/>
    <property type="match status" value="1"/>
</dbReference>
<dbReference type="Gene3D" id="3.30.40.10">
    <property type="entry name" value="Zinc/RING finger domain, C3HC4 (zinc finger)"/>
    <property type="match status" value="1"/>
</dbReference>
<feature type="domain" description="MYST-type HAT" evidence="18">
    <location>
        <begin position="434"/>
        <end position="708"/>
    </location>
</feature>
<feature type="compositionally biased region" description="Basic residues" evidence="16">
    <location>
        <begin position="172"/>
        <end position="181"/>
    </location>
</feature>
<keyword evidence="5" id="KW-0479">Metal-binding</keyword>
<evidence type="ECO:0000259" key="18">
    <source>
        <dbReference type="PROSITE" id="PS51726"/>
    </source>
</evidence>
<dbReference type="SMART" id="SM00249">
    <property type="entry name" value="PHD"/>
    <property type="match status" value="1"/>
</dbReference>